<sequence>MAQASMVFIGAGNMATSIISGLLQSGYTGPITATDPDQDKLNQLASGLDIQTTTDNNEGISGADVVILAVKPQVMKSVCQGLVEAVQQSRPLIISIAAGLESETIEQWLGGNLAVIRCMPNTPALVQTGASGLYANTRVSDDQKNLAEMVFNAVGISIWVEKEHHLHAVTATSGSGPAYFFMFMEAMQKSAESLGLSADVAAKLVGQTALGAAQMVLNSGDSAETLRKKVCSPNGTTERAIRSFEQDGLRAAVQQAMIACADRSEEMARELASGDQ</sequence>
<dbReference type="FunFam" id="3.40.50.720:FF:000105">
    <property type="entry name" value="Pyrroline-5-carboxylate reductase"/>
    <property type="match status" value="1"/>
</dbReference>
<dbReference type="PIRSF" id="PIRSF000193">
    <property type="entry name" value="Pyrrol-5-carb_rd"/>
    <property type="match status" value="1"/>
</dbReference>
<dbReference type="Gene3D" id="1.10.3730.10">
    <property type="entry name" value="ProC C-terminal domain-like"/>
    <property type="match status" value="1"/>
</dbReference>
<name>A0A0C5VFG8_9GAMM</name>
<evidence type="ECO:0000256" key="3">
    <source>
        <dbReference type="ARBA" id="ARBA00022490"/>
    </source>
</evidence>
<dbReference type="InterPro" id="IPR053790">
    <property type="entry name" value="P5CR-like_CS"/>
</dbReference>
<comment type="pathway">
    <text evidence="1 10 13">Amino-acid biosynthesis; L-proline biosynthesis; L-proline from L-glutamate 5-semialdehyde: step 1/1.</text>
</comment>
<evidence type="ECO:0000256" key="12">
    <source>
        <dbReference type="PIRSR" id="PIRSR000193-1"/>
    </source>
</evidence>
<dbReference type="PANTHER" id="PTHR11645:SF0">
    <property type="entry name" value="PYRROLINE-5-CARBOXYLATE REDUCTASE 3"/>
    <property type="match status" value="1"/>
</dbReference>
<dbReference type="GO" id="GO:0005737">
    <property type="term" value="C:cytoplasm"/>
    <property type="evidence" value="ECO:0007669"/>
    <property type="project" value="UniProtKB-SubCell"/>
</dbReference>
<evidence type="ECO:0000256" key="11">
    <source>
        <dbReference type="NCBIfam" id="TIGR00112"/>
    </source>
</evidence>
<reference evidence="16 17" key="1">
    <citation type="submission" date="2014-01" db="EMBL/GenBank/DDBJ databases">
        <title>Full genme sequencing of cellulolytic bacterium Gynuella sunshinyii YC6258T gen. nov., sp. nov.</title>
        <authorList>
            <person name="Khan H."/>
            <person name="Chung E.J."/>
            <person name="Chung Y.R."/>
        </authorList>
    </citation>
    <scope>NUCLEOTIDE SEQUENCE [LARGE SCALE GENOMIC DNA]</scope>
    <source>
        <strain evidence="16 17">YC6258</strain>
    </source>
</reference>
<dbReference type="GO" id="GO:0004735">
    <property type="term" value="F:pyrroline-5-carboxylate reductase activity"/>
    <property type="evidence" value="ECO:0007669"/>
    <property type="project" value="UniProtKB-UniRule"/>
</dbReference>
<keyword evidence="6 10" id="KW-0521">NADP</keyword>
<dbReference type="Gene3D" id="3.40.50.720">
    <property type="entry name" value="NAD(P)-binding Rossmann-like Domain"/>
    <property type="match status" value="1"/>
</dbReference>
<dbReference type="UniPathway" id="UPA00098">
    <property type="reaction ID" value="UER00361"/>
</dbReference>
<feature type="binding site" evidence="12">
    <location>
        <begin position="9"/>
        <end position="14"/>
    </location>
    <ligand>
        <name>NADP(+)</name>
        <dbReference type="ChEBI" id="CHEBI:58349"/>
    </ligand>
</feature>
<dbReference type="InterPro" id="IPR000304">
    <property type="entry name" value="Pyrroline-COOH_reductase"/>
</dbReference>
<dbReference type="PROSITE" id="PS00521">
    <property type="entry name" value="P5CR"/>
    <property type="match status" value="1"/>
</dbReference>
<dbReference type="STRING" id="1445510.YC6258_00871"/>
<dbReference type="HOGENOM" id="CLU_042344_0_1_6"/>
<dbReference type="EMBL" id="CP007142">
    <property type="protein sequence ID" value="AJQ92921.1"/>
    <property type="molecule type" value="Genomic_DNA"/>
</dbReference>
<dbReference type="FunFam" id="1.10.3730.10:FF:000001">
    <property type="entry name" value="Pyrroline-5-carboxylate reductase"/>
    <property type="match status" value="1"/>
</dbReference>
<dbReference type="KEGG" id="gsn:YC6258_00871"/>
<comment type="similarity">
    <text evidence="2 10 13">Belongs to the pyrroline-5-carboxylate reductase family.</text>
</comment>
<dbReference type="Proteomes" id="UP000032266">
    <property type="component" value="Chromosome"/>
</dbReference>
<keyword evidence="7 10" id="KW-0560">Oxidoreductase</keyword>
<evidence type="ECO:0000256" key="8">
    <source>
        <dbReference type="ARBA" id="ARBA00050547"/>
    </source>
</evidence>
<evidence type="ECO:0000256" key="1">
    <source>
        <dbReference type="ARBA" id="ARBA00005205"/>
    </source>
</evidence>
<gene>
    <name evidence="10" type="primary">proC</name>
    <name evidence="16" type="ORF">YC6258_00871</name>
</gene>
<keyword evidence="3 10" id="KW-0963">Cytoplasm</keyword>
<dbReference type="InterPro" id="IPR008927">
    <property type="entry name" value="6-PGluconate_DH-like_C_sf"/>
</dbReference>
<dbReference type="InterPro" id="IPR036291">
    <property type="entry name" value="NAD(P)-bd_dom_sf"/>
</dbReference>
<dbReference type="SUPFAM" id="SSF48179">
    <property type="entry name" value="6-phosphogluconate dehydrogenase C-terminal domain-like"/>
    <property type="match status" value="1"/>
</dbReference>
<dbReference type="OrthoDB" id="9805754at2"/>
<dbReference type="Pfam" id="PF03807">
    <property type="entry name" value="F420_oxidored"/>
    <property type="match status" value="1"/>
</dbReference>
<dbReference type="PANTHER" id="PTHR11645">
    <property type="entry name" value="PYRROLINE-5-CARBOXYLATE REDUCTASE"/>
    <property type="match status" value="1"/>
</dbReference>
<feature type="binding site" evidence="12">
    <location>
        <begin position="69"/>
        <end position="72"/>
    </location>
    <ligand>
        <name>NADP(+)</name>
        <dbReference type="ChEBI" id="CHEBI:58349"/>
    </ligand>
</feature>
<feature type="domain" description="Pyrroline-5-carboxylate reductase dimerisation" evidence="15">
    <location>
        <begin position="163"/>
        <end position="267"/>
    </location>
</feature>
<dbReference type="SUPFAM" id="SSF51735">
    <property type="entry name" value="NAD(P)-binding Rossmann-fold domains"/>
    <property type="match status" value="1"/>
</dbReference>
<dbReference type="Pfam" id="PF14748">
    <property type="entry name" value="P5CR_dimer"/>
    <property type="match status" value="1"/>
</dbReference>
<accession>A0A0C5VFG8</accession>
<comment type="catalytic activity">
    <reaction evidence="8 10">
        <text>L-proline + NAD(+) = (S)-1-pyrroline-5-carboxylate + NADH + 2 H(+)</text>
        <dbReference type="Rhea" id="RHEA:14105"/>
        <dbReference type="ChEBI" id="CHEBI:15378"/>
        <dbReference type="ChEBI" id="CHEBI:17388"/>
        <dbReference type="ChEBI" id="CHEBI:57540"/>
        <dbReference type="ChEBI" id="CHEBI:57945"/>
        <dbReference type="ChEBI" id="CHEBI:60039"/>
        <dbReference type="EC" id="1.5.1.2"/>
    </reaction>
</comment>
<dbReference type="PATRIC" id="fig|1445510.3.peg.856"/>
<evidence type="ECO:0000313" key="17">
    <source>
        <dbReference type="Proteomes" id="UP000032266"/>
    </source>
</evidence>
<dbReference type="RefSeq" id="WP_044615867.1">
    <property type="nucleotide sequence ID" value="NZ_CP007142.1"/>
</dbReference>
<dbReference type="HAMAP" id="MF_01925">
    <property type="entry name" value="P5C_reductase"/>
    <property type="match status" value="1"/>
</dbReference>
<dbReference type="InterPro" id="IPR028939">
    <property type="entry name" value="P5C_Rdtase_cat_N"/>
</dbReference>
<evidence type="ECO:0000256" key="5">
    <source>
        <dbReference type="ARBA" id="ARBA00022650"/>
    </source>
</evidence>
<evidence type="ECO:0000256" key="4">
    <source>
        <dbReference type="ARBA" id="ARBA00022605"/>
    </source>
</evidence>
<dbReference type="EC" id="1.5.1.2" evidence="10 11"/>
<evidence type="ECO:0000256" key="9">
    <source>
        <dbReference type="ARBA" id="ARBA00052690"/>
    </source>
</evidence>
<feature type="domain" description="Pyrroline-5-carboxylate reductase catalytic N-terminal" evidence="14">
    <location>
        <begin position="7"/>
        <end position="99"/>
    </location>
</feature>
<evidence type="ECO:0000256" key="2">
    <source>
        <dbReference type="ARBA" id="ARBA00005525"/>
    </source>
</evidence>
<evidence type="ECO:0000256" key="6">
    <source>
        <dbReference type="ARBA" id="ARBA00022857"/>
    </source>
</evidence>
<evidence type="ECO:0000256" key="7">
    <source>
        <dbReference type="ARBA" id="ARBA00023002"/>
    </source>
</evidence>
<dbReference type="AlphaFoldDB" id="A0A0C5VFG8"/>
<organism evidence="16 17">
    <name type="scientific">Gynuella sunshinyii YC6258</name>
    <dbReference type="NCBI Taxonomy" id="1445510"/>
    <lineage>
        <taxon>Bacteria</taxon>
        <taxon>Pseudomonadati</taxon>
        <taxon>Pseudomonadota</taxon>
        <taxon>Gammaproteobacteria</taxon>
        <taxon>Oceanospirillales</taxon>
        <taxon>Saccharospirillaceae</taxon>
        <taxon>Gynuella</taxon>
    </lineage>
</organism>
<comment type="catalytic activity">
    <reaction evidence="9 10 13">
        <text>L-proline + NADP(+) = (S)-1-pyrroline-5-carboxylate + NADPH + 2 H(+)</text>
        <dbReference type="Rhea" id="RHEA:14109"/>
        <dbReference type="ChEBI" id="CHEBI:15378"/>
        <dbReference type="ChEBI" id="CHEBI:17388"/>
        <dbReference type="ChEBI" id="CHEBI:57783"/>
        <dbReference type="ChEBI" id="CHEBI:58349"/>
        <dbReference type="ChEBI" id="CHEBI:60039"/>
        <dbReference type="EC" id="1.5.1.2"/>
    </reaction>
</comment>
<evidence type="ECO:0000256" key="13">
    <source>
        <dbReference type="RuleBase" id="RU003903"/>
    </source>
</evidence>
<evidence type="ECO:0000256" key="10">
    <source>
        <dbReference type="HAMAP-Rule" id="MF_01925"/>
    </source>
</evidence>
<dbReference type="GO" id="GO:0055129">
    <property type="term" value="P:L-proline biosynthetic process"/>
    <property type="evidence" value="ECO:0007669"/>
    <property type="project" value="UniProtKB-UniRule"/>
</dbReference>
<evidence type="ECO:0000259" key="14">
    <source>
        <dbReference type="Pfam" id="PF03807"/>
    </source>
</evidence>
<comment type="subcellular location">
    <subcellularLocation>
        <location evidence="10">Cytoplasm</location>
    </subcellularLocation>
</comment>
<evidence type="ECO:0000313" key="16">
    <source>
        <dbReference type="EMBL" id="AJQ92921.1"/>
    </source>
</evidence>
<proteinExistence type="inferred from homology"/>
<protein>
    <recommendedName>
        <fullName evidence="10 11">Pyrroline-5-carboxylate reductase</fullName>
        <shortName evidence="10">P5C reductase</shortName>
        <shortName evidence="10">P5CR</shortName>
        <ecNumber evidence="10 11">1.5.1.2</ecNumber>
    </recommendedName>
    <alternativeName>
        <fullName evidence="10">PCA reductase</fullName>
    </alternativeName>
</protein>
<comment type="function">
    <text evidence="10">Catalyzes the reduction of 1-pyrroline-5-carboxylate (PCA) to L-proline.</text>
</comment>
<keyword evidence="17" id="KW-1185">Reference proteome</keyword>
<feature type="binding site" evidence="12">
    <location>
        <position position="56"/>
    </location>
    <ligand>
        <name>NADPH</name>
        <dbReference type="ChEBI" id="CHEBI:57783"/>
    </ligand>
</feature>
<keyword evidence="5 10" id="KW-0641">Proline biosynthesis</keyword>
<evidence type="ECO:0000259" key="15">
    <source>
        <dbReference type="Pfam" id="PF14748"/>
    </source>
</evidence>
<keyword evidence="4 10" id="KW-0028">Amino-acid biosynthesis</keyword>
<dbReference type="InterPro" id="IPR029036">
    <property type="entry name" value="P5CR_dimer"/>
</dbReference>
<dbReference type="NCBIfam" id="TIGR00112">
    <property type="entry name" value="proC"/>
    <property type="match status" value="1"/>
</dbReference>